<organism evidence="3 4">
    <name type="scientific">Alectoria fallacina</name>
    <dbReference type="NCBI Taxonomy" id="1903189"/>
    <lineage>
        <taxon>Eukaryota</taxon>
        <taxon>Fungi</taxon>
        <taxon>Dikarya</taxon>
        <taxon>Ascomycota</taxon>
        <taxon>Pezizomycotina</taxon>
        <taxon>Lecanoromycetes</taxon>
        <taxon>OSLEUM clade</taxon>
        <taxon>Lecanoromycetidae</taxon>
        <taxon>Lecanorales</taxon>
        <taxon>Lecanorineae</taxon>
        <taxon>Parmeliaceae</taxon>
        <taxon>Alectoria</taxon>
    </lineage>
</organism>
<dbReference type="InterPro" id="IPR010061">
    <property type="entry name" value="MeMal-semiAld_DH"/>
</dbReference>
<protein>
    <recommendedName>
        <fullName evidence="5">FAR1 domain-containing protein</fullName>
    </recommendedName>
</protein>
<evidence type="ECO:0008006" key="5">
    <source>
        <dbReference type="Google" id="ProtNLM"/>
    </source>
</evidence>
<accession>A0A8H3EK25</accession>
<evidence type="ECO:0000256" key="2">
    <source>
        <dbReference type="SAM" id="MobiDB-lite"/>
    </source>
</evidence>
<gene>
    <name evidence="3" type="ORF">ALECFALPRED_004691</name>
</gene>
<dbReference type="PANTHER" id="PTHR43866">
    <property type="entry name" value="MALONATE-SEMIALDEHYDE DEHYDROGENASE"/>
    <property type="match status" value="1"/>
</dbReference>
<comment type="similarity">
    <text evidence="1">Belongs to the aldehyde dehydrogenase family.</text>
</comment>
<dbReference type="EMBL" id="CAJPDR010000029">
    <property type="protein sequence ID" value="CAF9908606.1"/>
    <property type="molecule type" value="Genomic_DNA"/>
</dbReference>
<comment type="caution">
    <text evidence="3">The sequence shown here is derived from an EMBL/GenBank/DDBJ whole genome shotgun (WGS) entry which is preliminary data.</text>
</comment>
<dbReference type="GO" id="GO:0006574">
    <property type="term" value="P:L-valine catabolic process"/>
    <property type="evidence" value="ECO:0007669"/>
    <property type="project" value="TreeGrafter"/>
</dbReference>
<keyword evidence="4" id="KW-1185">Reference proteome</keyword>
<sequence length="276" mass="30842">MSSTSSPVIQLSNQRPTEENTLREGLTSTSPAMDYLGEDEYPPPPQPQSQFVQTAAPIASLSAYTTDPYNGMPPPPTGEYSDLQQLMHACQDHARRHGYACVTASNNYKRGIAYVRCDRGGDYVNHWKLTDETRVRKNRKKRLVGCKWKARAKRNATGGWVLTIMEDKHNGHDPSGDATNHPSLRQLPAEAVEEAREAFKAKRSPKQVLELLQQQYNPAVTAQDVYNLKAKINRIDNSTTTTSALTSRTEADIPTDPSLQMQSSYQPFTISEYTPN</sequence>
<feature type="region of interest" description="Disordered" evidence="2">
    <location>
        <begin position="1"/>
        <end position="50"/>
    </location>
</feature>
<evidence type="ECO:0000313" key="4">
    <source>
        <dbReference type="Proteomes" id="UP000664203"/>
    </source>
</evidence>
<evidence type="ECO:0000256" key="1">
    <source>
        <dbReference type="ARBA" id="ARBA00009986"/>
    </source>
</evidence>
<dbReference type="GO" id="GO:0006210">
    <property type="term" value="P:thymine catabolic process"/>
    <property type="evidence" value="ECO:0007669"/>
    <property type="project" value="TreeGrafter"/>
</dbReference>
<dbReference type="OrthoDB" id="5334927at2759"/>
<feature type="compositionally biased region" description="Polar residues" evidence="2">
    <location>
        <begin position="1"/>
        <end position="15"/>
    </location>
</feature>
<dbReference type="AlphaFoldDB" id="A0A8H3EK25"/>
<feature type="region of interest" description="Disordered" evidence="2">
    <location>
        <begin position="243"/>
        <end position="276"/>
    </location>
</feature>
<dbReference type="PANTHER" id="PTHR43866:SF3">
    <property type="entry name" value="METHYLMALONATE-SEMIALDEHYDE DEHYDROGENASE [ACYLATING], MITOCHONDRIAL"/>
    <property type="match status" value="1"/>
</dbReference>
<reference evidence="3" key="1">
    <citation type="submission" date="2021-03" db="EMBL/GenBank/DDBJ databases">
        <authorList>
            <person name="Tagirdzhanova G."/>
        </authorList>
    </citation>
    <scope>NUCLEOTIDE SEQUENCE</scope>
</reference>
<feature type="compositionally biased region" description="Polar residues" evidence="2">
    <location>
        <begin position="257"/>
        <end position="276"/>
    </location>
</feature>
<proteinExistence type="inferred from homology"/>
<name>A0A8H3EK25_9LECA</name>
<dbReference type="GO" id="GO:0004491">
    <property type="term" value="F:methylmalonate-semialdehyde dehydrogenase (acylating, NAD) activity"/>
    <property type="evidence" value="ECO:0007669"/>
    <property type="project" value="InterPro"/>
</dbReference>
<evidence type="ECO:0000313" key="3">
    <source>
        <dbReference type="EMBL" id="CAF9908606.1"/>
    </source>
</evidence>
<dbReference type="GO" id="GO:0005739">
    <property type="term" value="C:mitochondrion"/>
    <property type="evidence" value="ECO:0007669"/>
    <property type="project" value="TreeGrafter"/>
</dbReference>
<dbReference type="Proteomes" id="UP000664203">
    <property type="component" value="Unassembled WGS sequence"/>
</dbReference>